<protein>
    <recommendedName>
        <fullName evidence="4">Lipoprotein</fullName>
    </recommendedName>
</protein>
<evidence type="ECO:0008006" key="4">
    <source>
        <dbReference type="Google" id="ProtNLM"/>
    </source>
</evidence>
<evidence type="ECO:0000313" key="2">
    <source>
        <dbReference type="EMBL" id="MBA2934775.1"/>
    </source>
</evidence>
<proteinExistence type="predicted"/>
<dbReference type="PROSITE" id="PS51257">
    <property type="entry name" value="PROKAR_LIPOPROTEIN"/>
    <property type="match status" value="1"/>
</dbReference>
<dbReference type="AlphaFoldDB" id="A0A838L7V4"/>
<sequence length="89" mass="9756">MRLLVLSLLALPLLSGCHEKTQGDAVRQAYDNKADQIDAQAEQQPTRTAKDIYHDQADAYREEGKDREKGLEGKTPSSGPNPPTGQPPQ</sequence>
<comment type="caution">
    <text evidence="2">The sequence shown here is derived from an EMBL/GenBank/DDBJ whole genome shotgun (WGS) entry which is preliminary data.</text>
</comment>
<feature type="compositionally biased region" description="Basic and acidic residues" evidence="1">
    <location>
        <begin position="48"/>
        <end position="72"/>
    </location>
</feature>
<feature type="region of interest" description="Disordered" evidence="1">
    <location>
        <begin position="36"/>
        <end position="89"/>
    </location>
</feature>
<feature type="compositionally biased region" description="Pro residues" evidence="1">
    <location>
        <begin position="79"/>
        <end position="89"/>
    </location>
</feature>
<dbReference type="RefSeq" id="WP_160366552.1">
    <property type="nucleotide sequence ID" value="NZ_JACEIB010000007.1"/>
</dbReference>
<name>A0A838L7V4_9SPHN</name>
<dbReference type="Proteomes" id="UP000570166">
    <property type="component" value="Unassembled WGS sequence"/>
</dbReference>
<dbReference type="EMBL" id="JACEIB010000007">
    <property type="protein sequence ID" value="MBA2934775.1"/>
    <property type="molecule type" value="Genomic_DNA"/>
</dbReference>
<gene>
    <name evidence="2" type="ORF">HZF05_11770</name>
</gene>
<accession>A0A838L7V4</accession>
<evidence type="ECO:0000313" key="3">
    <source>
        <dbReference type="Proteomes" id="UP000570166"/>
    </source>
</evidence>
<keyword evidence="3" id="KW-1185">Reference proteome</keyword>
<evidence type="ECO:0000256" key="1">
    <source>
        <dbReference type="SAM" id="MobiDB-lite"/>
    </source>
</evidence>
<reference evidence="2 3" key="1">
    <citation type="submission" date="2020-07" db="EMBL/GenBank/DDBJ databases">
        <authorList>
            <person name="Sun Q."/>
        </authorList>
    </citation>
    <scope>NUCLEOTIDE SEQUENCE [LARGE SCALE GENOMIC DNA]</scope>
    <source>
        <strain evidence="2 3">CGMCC 1.13654</strain>
    </source>
</reference>
<organism evidence="2 3">
    <name type="scientific">Sphingomonas chungangi</name>
    <dbReference type="NCBI Taxonomy" id="2683589"/>
    <lineage>
        <taxon>Bacteria</taxon>
        <taxon>Pseudomonadati</taxon>
        <taxon>Pseudomonadota</taxon>
        <taxon>Alphaproteobacteria</taxon>
        <taxon>Sphingomonadales</taxon>
        <taxon>Sphingomonadaceae</taxon>
        <taxon>Sphingomonas</taxon>
    </lineage>
</organism>